<sequence length="404" mass="46180">MYISVGILLSGCNIGKSPNELIESPDPQDVQQIALNNTLNQLLPSSIEFITPKQGVRKQSIYLEDINNDGKQEACILYKSLKGSKQVHLLVLQEKGEKWSEITNIETDYHTLDYFGLQDLDGDGVKEVVIGLGISEFETEKQLFIYQWDRTGLKNVIDRSYDAIDIADYDGDEKKDVLLIVGKRRESFKAELLDYEKGTLKPRSAVSLDAFAFHKKIVSGKLRDGKKALFIDSTIGIHFMLTEIVAYHDGELVAVGNEAYKDYLLYSKDINQDGITEVGGMYIPKGWEDSAFEDIPFIETYSTYAIDGVSKKMEERLTDRVRRFYIEIPPAWYGKVTVKKIKNGIQLLSYSNQQLVFEVKWANKKSINSSKTVLKETKTTTFYTDRKEKKSFPFEQFHLLENEF</sequence>
<dbReference type="AlphaFoldDB" id="A0A0K9G3Y8"/>
<dbReference type="PATRIC" id="fig|1679170.3.peg.5562"/>
<dbReference type="SUPFAM" id="SSF69318">
    <property type="entry name" value="Integrin alpha N-terminal domain"/>
    <property type="match status" value="1"/>
</dbReference>
<organism evidence="1 2">
    <name type="scientific">Peribacillus loiseleuriae</name>
    <dbReference type="NCBI Taxonomy" id="1679170"/>
    <lineage>
        <taxon>Bacteria</taxon>
        <taxon>Bacillati</taxon>
        <taxon>Bacillota</taxon>
        <taxon>Bacilli</taxon>
        <taxon>Bacillales</taxon>
        <taxon>Bacillaceae</taxon>
        <taxon>Peribacillus</taxon>
    </lineage>
</organism>
<evidence type="ECO:0000313" key="2">
    <source>
        <dbReference type="Proteomes" id="UP000037146"/>
    </source>
</evidence>
<proteinExistence type="predicted"/>
<evidence type="ECO:0000313" key="1">
    <source>
        <dbReference type="EMBL" id="KMY41525.1"/>
    </source>
</evidence>
<dbReference type="OrthoDB" id="1743319at2"/>
<dbReference type="InterPro" id="IPR028994">
    <property type="entry name" value="Integrin_alpha_N"/>
</dbReference>
<dbReference type="EMBL" id="LFZW01000003">
    <property type="protein sequence ID" value="KMY41525.1"/>
    <property type="molecule type" value="Genomic_DNA"/>
</dbReference>
<dbReference type="STRING" id="1679170.AC625_24750"/>
<accession>A0A0K9G3Y8</accession>
<dbReference type="Proteomes" id="UP000037146">
    <property type="component" value="Unassembled WGS sequence"/>
</dbReference>
<keyword evidence="2" id="KW-1185">Reference proteome</keyword>
<gene>
    <name evidence="1" type="ORF">AC625_24750</name>
</gene>
<comment type="caution">
    <text evidence="1">The sequence shown here is derived from an EMBL/GenBank/DDBJ whole genome shotgun (WGS) entry which is preliminary data.</text>
</comment>
<evidence type="ECO:0008006" key="3">
    <source>
        <dbReference type="Google" id="ProtNLM"/>
    </source>
</evidence>
<protein>
    <recommendedName>
        <fullName evidence="3">VCBS repeat-containing protein</fullName>
    </recommendedName>
</protein>
<reference evidence="2" key="1">
    <citation type="submission" date="2015-07" db="EMBL/GenBank/DDBJ databases">
        <title>Genome sequencing project for genomic taxonomy and phylogenomics of Bacillus-like bacteria.</title>
        <authorList>
            <person name="Liu B."/>
            <person name="Wang J."/>
            <person name="Zhu Y."/>
            <person name="Liu G."/>
            <person name="Chen Q."/>
            <person name="Chen Z."/>
            <person name="Lan J."/>
            <person name="Che J."/>
            <person name="Ge C."/>
            <person name="Shi H."/>
            <person name="Pan Z."/>
            <person name="Liu X."/>
        </authorList>
    </citation>
    <scope>NUCLEOTIDE SEQUENCE [LARGE SCALE GENOMIC DNA]</scope>
    <source>
        <strain evidence="2">FJAT-27997</strain>
    </source>
</reference>
<name>A0A0K9G3Y8_9BACI</name>